<dbReference type="PANTHER" id="PTHR48081:SF8">
    <property type="entry name" value="ALPHA_BETA HYDROLASE FOLD-3 DOMAIN-CONTAINING PROTEIN-RELATED"/>
    <property type="match status" value="1"/>
</dbReference>
<gene>
    <name evidence="4" type="ORF">CDV36_006425</name>
</gene>
<keyword evidence="2" id="KW-0732">Signal</keyword>
<proteinExistence type="predicted"/>
<feature type="chain" id="PRO_5018042694" description="Alpha/beta hydrolase fold-3 domain-containing protein" evidence="2">
    <location>
        <begin position="18"/>
        <end position="336"/>
    </location>
</feature>
<dbReference type="Gene3D" id="3.40.50.1820">
    <property type="entry name" value="alpha/beta hydrolase"/>
    <property type="match status" value="1"/>
</dbReference>
<dbReference type="InterPro" id="IPR013094">
    <property type="entry name" value="AB_hydrolase_3"/>
</dbReference>
<dbReference type="Pfam" id="PF07859">
    <property type="entry name" value="Abhydrolase_3"/>
    <property type="match status" value="1"/>
</dbReference>
<feature type="domain" description="Alpha/beta hydrolase fold-3" evidence="3">
    <location>
        <begin position="103"/>
        <end position="313"/>
    </location>
</feature>
<name>A0A3M2S8P8_9HYPO</name>
<evidence type="ECO:0000313" key="5">
    <source>
        <dbReference type="Proteomes" id="UP000277212"/>
    </source>
</evidence>
<dbReference type="GO" id="GO:0016787">
    <property type="term" value="F:hydrolase activity"/>
    <property type="evidence" value="ECO:0007669"/>
    <property type="project" value="UniProtKB-KW"/>
</dbReference>
<evidence type="ECO:0000256" key="2">
    <source>
        <dbReference type="SAM" id="SignalP"/>
    </source>
</evidence>
<evidence type="ECO:0000259" key="3">
    <source>
        <dbReference type="Pfam" id="PF07859"/>
    </source>
</evidence>
<protein>
    <recommendedName>
        <fullName evidence="3">Alpha/beta hydrolase fold-3 domain-containing protein</fullName>
    </recommendedName>
</protein>
<dbReference type="STRING" id="2010991.A0A3M2S8P8"/>
<keyword evidence="5" id="KW-1185">Reference proteome</keyword>
<feature type="signal peptide" evidence="2">
    <location>
        <begin position="1"/>
        <end position="17"/>
    </location>
</feature>
<evidence type="ECO:0000313" key="4">
    <source>
        <dbReference type="EMBL" id="RMJ13938.1"/>
    </source>
</evidence>
<organism evidence="4 5">
    <name type="scientific">Fusarium kuroshium</name>
    <dbReference type="NCBI Taxonomy" id="2010991"/>
    <lineage>
        <taxon>Eukaryota</taxon>
        <taxon>Fungi</taxon>
        <taxon>Dikarya</taxon>
        <taxon>Ascomycota</taxon>
        <taxon>Pezizomycotina</taxon>
        <taxon>Sordariomycetes</taxon>
        <taxon>Hypocreomycetidae</taxon>
        <taxon>Hypocreales</taxon>
        <taxon>Nectriaceae</taxon>
        <taxon>Fusarium</taxon>
        <taxon>Fusarium solani species complex</taxon>
    </lineage>
</organism>
<dbReference type="InterPro" id="IPR050300">
    <property type="entry name" value="GDXG_lipolytic_enzyme"/>
</dbReference>
<dbReference type="InterPro" id="IPR029058">
    <property type="entry name" value="AB_hydrolase_fold"/>
</dbReference>
<dbReference type="OrthoDB" id="408631at2759"/>
<accession>A0A3M2S8P8</accession>
<sequence length="336" mass="36346">MRLQTLALSQLLGMAAAALSYDPEYLAAVSALPPTERPDTFADVFELRNFTEAALYNIIRILPTPKGITETKIEYKSLDNTTISLYHFTSKEITDATKPGPAVVYAHGGGGISCSVETYAPQIARYVAETGITFFAIDYRLAPEHPAPAAVDDVFAGLKYISSHAAELNIDPKRIAVMGDSAGGGLAAGAALMARDKNLDPPLAKQILVYPMLDDRTKLPKGSPLEPFLIWKASDNKQAWNAILGDEAGKEYADVSIYAAPGRAKDLSDLPSTYVEVGGLDLFRAEDLSYASRIAAEDVEVELHLWPGLPHVYEVASEATIVKKALDARMRALKTF</sequence>
<dbReference type="AlphaFoldDB" id="A0A3M2S8P8"/>
<dbReference type="SUPFAM" id="SSF53474">
    <property type="entry name" value="alpha/beta-Hydrolases"/>
    <property type="match status" value="1"/>
</dbReference>
<comment type="caution">
    <text evidence="4">The sequence shown here is derived from an EMBL/GenBank/DDBJ whole genome shotgun (WGS) entry which is preliminary data.</text>
</comment>
<dbReference type="PANTHER" id="PTHR48081">
    <property type="entry name" value="AB HYDROLASE SUPERFAMILY PROTEIN C4A8.06C"/>
    <property type="match status" value="1"/>
</dbReference>
<reference evidence="4 5" key="1">
    <citation type="submission" date="2017-06" db="EMBL/GenBank/DDBJ databases">
        <title>Comparative genomic analysis of Ambrosia Fusariam Clade fungi.</title>
        <authorList>
            <person name="Stajich J.E."/>
            <person name="Carrillo J."/>
            <person name="Kijimoto T."/>
            <person name="Eskalen A."/>
            <person name="O'Donnell K."/>
            <person name="Kasson M."/>
        </authorList>
    </citation>
    <scope>NUCLEOTIDE SEQUENCE [LARGE SCALE GENOMIC DNA]</scope>
    <source>
        <strain evidence="4">UCR3666</strain>
    </source>
</reference>
<keyword evidence="1" id="KW-0378">Hydrolase</keyword>
<evidence type="ECO:0000256" key="1">
    <source>
        <dbReference type="ARBA" id="ARBA00022801"/>
    </source>
</evidence>
<dbReference type="Proteomes" id="UP000277212">
    <property type="component" value="Unassembled WGS sequence"/>
</dbReference>
<dbReference type="EMBL" id="NKUJ01000097">
    <property type="protein sequence ID" value="RMJ13938.1"/>
    <property type="molecule type" value="Genomic_DNA"/>
</dbReference>